<gene>
    <name evidence="2" type="ORF">QFW77_11155</name>
</gene>
<keyword evidence="2" id="KW-0482">Metalloprotease</keyword>
<organism evidence="2 3">
    <name type="scientific">Luteimonas endophytica</name>
    <dbReference type="NCBI Taxonomy" id="3042023"/>
    <lineage>
        <taxon>Bacteria</taxon>
        <taxon>Pseudomonadati</taxon>
        <taxon>Pseudomonadota</taxon>
        <taxon>Gammaproteobacteria</taxon>
        <taxon>Lysobacterales</taxon>
        <taxon>Lysobacteraceae</taxon>
        <taxon>Luteimonas</taxon>
    </lineage>
</organism>
<keyword evidence="3" id="KW-1185">Reference proteome</keyword>
<sequence length="328" mass="35808">MREVRIVPLKRGGIFATIRVDDFVYQVARLSSGTQVLSKQDLSKLHQPPNDILFPELRIEPKAGARQRNEKSPDKIRLVIGFTAAAESGAGGYAALVDEVSDAIANAHTSYGSSDIDLELEIAAFARPAYTESSVHQALSDLYYVQGGMWLPHQARESEYADVIALVVEAPGDPVCGLAASLGSVKETAMFVVRRGCFASHVFAHELGHLIWADHNPEDASIPEPIIPFAHGYRREAEPGVAGWSTVMSVTQSCQSSCPRQNKWSSPVHEHNGEPRGTAQTHDNARVLIQQKSVVAGFYPDPPATQMEHTSGTPKLYTPHGRLETAHW</sequence>
<dbReference type="GO" id="GO:0008237">
    <property type="term" value="F:metallopeptidase activity"/>
    <property type="evidence" value="ECO:0007669"/>
    <property type="project" value="UniProtKB-KW"/>
</dbReference>
<keyword evidence="2" id="KW-0645">Protease</keyword>
<comment type="caution">
    <text evidence="2">The sequence shown here is derived from an EMBL/GenBank/DDBJ whole genome shotgun (WGS) entry which is preliminary data.</text>
</comment>
<keyword evidence="2" id="KW-0378">Hydrolase</keyword>
<reference evidence="2 3" key="1">
    <citation type="submission" date="2023-04" db="EMBL/GenBank/DDBJ databases">
        <title>Luteimonas endophyticus RD2P54.</title>
        <authorList>
            <person name="Sun J.-Q."/>
        </authorList>
    </citation>
    <scope>NUCLEOTIDE SEQUENCE [LARGE SCALE GENOMIC DNA]</scope>
    <source>
        <strain evidence="2 3">RD2P54</strain>
    </source>
</reference>
<name>A0ABT6JBI0_9GAMM</name>
<accession>A0ABT6JBI0</accession>
<dbReference type="RefSeq" id="WP_280574754.1">
    <property type="nucleotide sequence ID" value="NZ_JARXRM010000035.1"/>
</dbReference>
<feature type="region of interest" description="Disordered" evidence="1">
    <location>
        <begin position="304"/>
        <end position="328"/>
    </location>
</feature>
<evidence type="ECO:0000313" key="3">
    <source>
        <dbReference type="Proteomes" id="UP001156940"/>
    </source>
</evidence>
<evidence type="ECO:0000256" key="1">
    <source>
        <dbReference type="SAM" id="MobiDB-lite"/>
    </source>
</evidence>
<dbReference type="Proteomes" id="UP001156940">
    <property type="component" value="Unassembled WGS sequence"/>
</dbReference>
<evidence type="ECO:0000313" key="2">
    <source>
        <dbReference type="EMBL" id="MDH5823543.1"/>
    </source>
</evidence>
<dbReference type="SUPFAM" id="SSF55486">
    <property type="entry name" value="Metalloproteases ('zincins'), catalytic domain"/>
    <property type="match status" value="1"/>
</dbReference>
<dbReference type="EMBL" id="JARXRM010000035">
    <property type="protein sequence ID" value="MDH5823543.1"/>
    <property type="molecule type" value="Genomic_DNA"/>
</dbReference>
<dbReference type="Pfam" id="PF13688">
    <property type="entry name" value="Reprolysin_5"/>
    <property type="match status" value="1"/>
</dbReference>
<protein>
    <submittedName>
        <fullName evidence="2">Zinc-dependent metalloprotease family protein</fullName>
    </submittedName>
</protein>
<feature type="region of interest" description="Disordered" evidence="1">
    <location>
        <begin position="259"/>
        <end position="283"/>
    </location>
</feature>
<proteinExistence type="predicted"/>